<dbReference type="RefSeq" id="WP_377911603.1">
    <property type="nucleotide sequence ID" value="NZ_JBHRZT010000007.1"/>
</dbReference>
<evidence type="ECO:0000313" key="3">
    <source>
        <dbReference type="Proteomes" id="UP001595752"/>
    </source>
</evidence>
<dbReference type="EMBL" id="JBHRZT010000007">
    <property type="protein sequence ID" value="MFC3882284.1"/>
    <property type="molecule type" value="Genomic_DNA"/>
</dbReference>
<proteinExistence type="predicted"/>
<accession>A0ABV8AZK6</accession>
<evidence type="ECO:0008006" key="4">
    <source>
        <dbReference type="Google" id="ProtNLM"/>
    </source>
</evidence>
<name>A0ABV8AZK6_9BACI</name>
<feature type="chain" id="PRO_5047460277" description="DUF4252 domain-containing protein" evidence="1">
    <location>
        <begin position="22"/>
        <end position="138"/>
    </location>
</feature>
<keyword evidence="3" id="KW-1185">Reference proteome</keyword>
<organism evidence="2 3">
    <name type="scientific">Bacillus songklensis</name>
    <dbReference type="NCBI Taxonomy" id="1069116"/>
    <lineage>
        <taxon>Bacteria</taxon>
        <taxon>Bacillati</taxon>
        <taxon>Bacillota</taxon>
        <taxon>Bacilli</taxon>
        <taxon>Bacillales</taxon>
        <taxon>Bacillaceae</taxon>
        <taxon>Bacillus</taxon>
    </lineage>
</organism>
<keyword evidence="1" id="KW-0732">Signal</keyword>
<evidence type="ECO:0000256" key="1">
    <source>
        <dbReference type="SAM" id="SignalP"/>
    </source>
</evidence>
<protein>
    <recommendedName>
        <fullName evidence="4">DUF4252 domain-containing protein</fullName>
    </recommendedName>
</protein>
<reference evidence="3" key="1">
    <citation type="journal article" date="2019" name="Int. J. Syst. Evol. Microbiol.">
        <title>The Global Catalogue of Microorganisms (GCM) 10K type strain sequencing project: providing services to taxonomists for standard genome sequencing and annotation.</title>
        <authorList>
            <consortium name="The Broad Institute Genomics Platform"/>
            <consortium name="The Broad Institute Genome Sequencing Center for Infectious Disease"/>
            <person name="Wu L."/>
            <person name="Ma J."/>
        </authorList>
    </citation>
    <scope>NUCLEOTIDE SEQUENCE [LARGE SCALE GENOMIC DNA]</scope>
    <source>
        <strain evidence="3">CCUG 61889</strain>
    </source>
</reference>
<gene>
    <name evidence="2" type="ORF">ACFOU2_01565</name>
</gene>
<feature type="signal peptide" evidence="1">
    <location>
        <begin position="1"/>
        <end position="21"/>
    </location>
</feature>
<dbReference type="Proteomes" id="UP001595752">
    <property type="component" value="Unassembled WGS sequence"/>
</dbReference>
<evidence type="ECO:0000313" key="2">
    <source>
        <dbReference type="EMBL" id="MFC3882284.1"/>
    </source>
</evidence>
<sequence>MVNKLAVFLFIMLLFTPHVMAQNNKNVEVLNIEHNRVIKTVASNPAIQKEGEKYLNRITDIYRKFRVIPNEGYMIKIPLEPSVAIQNQWMNDLVNEVIIIVGEQEEPYLMVFDDENNPRFFTFKGDIDVLLKALNFRS</sequence>
<comment type="caution">
    <text evidence="2">The sequence shown here is derived from an EMBL/GenBank/DDBJ whole genome shotgun (WGS) entry which is preliminary data.</text>
</comment>